<dbReference type="GO" id="GO:0046872">
    <property type="term" value="F:metal ion binding"/>
    <property type="evidence" value="ECO:0007669"/>
    <property type="project" value="UniProtKB-KW"/>
</dbReference>
<dbReference type="EC" id="2.5.1.1" evidence="6"/>
<evidence type="ECO:0000256" key="16">
    <source>
        <dbReference type="RuleBase" id="RU004466"/>
    </source>
</evidence>
<dbReference type="PROSITE" id="PS00444">
    <property type="entry name" value="POLYPRENYL_SYNTHASE_2"/>
    <property type="match status" value="1"/>
</dbReference>
<dbReference type="Pfam" id="PF00348">
    <property type="entry name" value="polyprenyl_synt"/>
    <property type="match status" value="1"/>
</dbReference>
<evidence type="ECO:0000256" key="7">
    <source>
        <dbReference type="ARBA" id="ARBA00022516"/>
    </source>
</evidence>
<comment type="pathway">
    <text evidence="2">Isoprenoid biosynthesis; geranyl diphosphate biosynthesis; geranyl diphosphate from dimethylallyl diphosphate and isopentenyl diphosphate: step 1/1.</text>
</comment>
<protein>
    <recommendedName>
        <fullName evidence="15">(2E,6E)-farnesyl diphosphate synthase</fullName>
        <ecNumber evidence="6">2.5.1.1</ecNumber>
        <ecNumber evidence="5">2.5.1.10</ecNumber>
    </recommendedName>
    <alternativeName>
        <fullName evidence="14">Dimethylallyltranstransferase</fullName>
    </alternativeName>
    <alternativeName>
        <fullName evidence="13">Farnesyl diphosphate synthase</fullName>
    </alternativeName>
    <alternativeName>
        <fullName evidence="12">Geranyltranstransferase</fullName>
    </alternativeName>
</protein>
<evidence type="ECO:0000313" key="17">
    <source>
        <dbReference type="EMBL" id="AEP25624.1"/>
    </source>
</evidence>
<dbReference type="InterPro" id="IPR039702">
    <property type="entry name" value="FPS1-like"/>
</dbReference>
<proteinExistence type="evidence at transcript level"/>
<evidence type="ECO:0000256" key="15">
    <source>
        <dbReference type="ARBA" id="ARBA00032873"/>
    </source>
</evidence>
<evidence type="ECO:0000256" key="5">
    <source>
        <dbReference type="ARBA" id="ARBA00012439"/>
    </source>
</evidence>
<dbReference type="GO" id="GO:0045337">
    <property type="term" value="P:farnesyl diphosphate biosynthetic process"/>
    <property type="evidence" value="ECO:0007669"/>
    <property type="project" value="TreeGrafter"/>
</dbReference>
<comment type="similarity">
    <text evidence="4 16">Belongs to the FPP/GGPP synthase family.</text>
</comment>
<sequence length="365" mass="41718">MADAKAQKRQKFEDVFSKLREELLDYLRQEGMPADVVAWFKRNLDYNVPGGKLNRGMSVVDSVEILKGRKLNDDEYFKAALLGWCVEFLQAYFLISDDMMDQSVTRRGQPCYYRLEGVNLIAINDSYMVEGAIYYLLKKHFRSEPYYVYLLDVLHDTTFQTQIGQLIDMVTAPEDVVDLSKFSLDKHRKIVIFKTSYYSFYLPVALAMYICGIPHSPPGTHDADDPYALAESILVPLGEYFQVQDDFLDFAAPPEVLGKIGTDIIDNKCSWCVNTALALASPAQRRVLDESYGIKDKAAEARVKALYEELGIRERYAAYEEGAYRRIMGLIETIPEGGKDVGAGEVRLKREVFKAFLDKIYKRQK</sequence>
<evidence type="ECO:0000256" key="14">
    <source>
        <dbReference type="ARBA" id="ARBA00032448"/>
    </source>
</evidence>
<name>A0A1D6V6R5_GANLU</name>
<keyword evidence="10" id="KW-0460">Magnesium</keyword>
<dbReference type="EC" id="2.5.1.10" evidence="5"/>
<evidence type="ECO:0000256" key="13">
    <source>
        <dbReference type="ARBA" id="ARBA00032424"/>
    </source>
</evidence>
<accession>A0A1D6V6R5</accession>
<dbReference type="AlphaFoldDB" id="A0A1D6V6R5"/>
<keyword evidence="7" id="KW-0444">Lipid biosynthesis</keyword>
<evidence type="ECO:0000256" key="4">
    <source>
        <dbReference type="ARBA" id="ARBA00006706"/>
    </source>
</evidence>
<comment type="cofactor">
    <cofactor evidence="1">
        <name>Mg(2+)</name>
        <dbReference type="ChEBI" id="CHEBI:18420"/>
    </cofactor>
</comment>
<dbReference type="GO" id="GO:0004161">
    <property type="term" value="F:dimethylallyltranstransferase activity"/>
    <property type="evidence" value="ECO:0007669"/>
    <property type="project" value="UniProtKB-EC"/>
</dbReference>
<evidence type="ECO:0000256" key="10">
    <source>
        <dbReference type="ARBA" id="ARBA00022842"/>
    </source>
</evidence>
<dbReference type="InterPro" id="IPR008949">
    <property type="entry name" value="Isoprenoid_synthase_dom_sf"/>
</dbReference>
<keyword evidence="11" id="KW-0443">Lipid metabolism</keyword>
<keyword evidence="8 16" id="KW-0808">Transferase</keyword>
<dbReference type="FunFam" id="1.10.600.10:FF:000006">
    <property type="entry name" value="Farnesyl pyrophosphate synthase"/>
    <property type="match status" value="1"/>
</dbReference>
<dbReference type="GO" id="GO:0004337">
    <property type="term" value="F:(2E,6E)-farnesyl diphosphate synthase activity"/>
    <property type="evidence" value="ECO:0007669"/>
    <property type="project" value="UniProtKB-EC"/>
</dbReference>
<evidence type="ECO:0000256" key="6">
    <source>
        <dbReference type="ARBA" id="ARBA00012833"/>
    </source>
</evidence>
<evidence type="ECO:0000256" key="2">
    <source>
        <dbReference type="ARBA" id="ARBA00004932"/>
    </source>
</evidence>
<evidence type="ECO:0000256" key="12">
    <source>
        <dbReference type="ARBA" id="ARBA00032380"/>
    </source>
</evidence>
<dbReference type="CDD" id="cd00685">
    <property type="entry name" value="Trans_IPPS_HT"/>
    <property type="match status" value="1"/>
</dbReference>
<dbReference type="EMBL" id="HQ377513">
    <property type="protein sequence ID" value="AEP25623.1"/>
    <property type="molecule type" value="mRNA"/>
</dbReference>
<evidence type="ECO:0000256" key="1">
    <source>
        <dbReference type="ARBA" id="ARBA00001946"/>
    </source>
</evidence>
<comment type="pathway">
    <text evidence="3">Isoprenoid biosynthesis; farnesyl diphosphate biosynthesis; farnesyl diphosphate from geranyl diphosphate and isopentenyl diphosphate: step 1/1.</text>
</comment>
<gene>
    <name evidence="17" type="primary">gpps</name>
</gene>
<dbReference type="SFLD" id="SFLDS00005">
    <property type="entry name" value="Isoprenoid_Synthase_Type_I"/>
    <property type="match status" value="1"/>
</dbReference>
<dbReference type="EMBL" id="HQ377514">
    <property type="protein sequence ID" value="AEP25624.1"/>
    <property type="molecule type" value="Genomic_DNA"/>
</dbReference>
<evidence type="ECO:0000256" key="8">
    <source>
        <dbReference type="ARBA" id="ARBA00022679"/>
    </source>
</evidence>
<dbReference type="InterPro" id="IPR033749">
    <property type="entry name" value="Polyprenyl_synt_CS"/>
</dbReference>
<dbReference type="InterPro" id="IPR000092">
    <property type="entry name" value="Polyprenyl_synt"/>
</dbReference>
<organism evidence="17">
    <name type="scientific">Ganoderma lucidum</name>
    <name type="common">Ling zhi medicinal fungus</name>
    <name type="synonym">Bracket fungus</name>
    <dbReference type="NCBI Taxonomy" id="5315"/>
    <lineage>
        <taxon>Eukaryota</taxon>
        <taxon>Fungi</taxon>
        <taxon>Dikarya</taxon>
        <taxon>Basidiomycota</taxon>
        <taxon>Agaricomycotina</taxon>
        <taxon>Agaricomycetes</taxon>
        <taxon>Polyporales</taxon>
        <taxon>Polyporaceae</taxon>
        <taxon>Ganoderma</taxon>
    </lineage>
</organism>
<reference evidence="17" key="1">
    <citation type="submission" date="2010-10" db="EMBL/GenBank/DDBJ databases">
        <title>Cloning, Heterologous Expression and Functional Characterization of isopentenyl Pyrophosphate Isomerase and FPP Synthase-like Geranyl Pyrophosphate Synthase from Ganoderma lucidum.</title>
        <authorList>
            <person name="Chiu H.-T."/>
            <person name="Ho F.-I."/>
            <person name="Deng S.-J."/>
            <person name="Chen Y.-L."/>
            <person name="Lee M.-N."/>
        </authorList>
    </citation>
    <scope>NUCLEOTIDE SEQUENCE</scope>
</reference>
<evidence type="ECO:0000256" key="9">
    <source>
        <dbReference type="ARBA" id="ARBA00022723"/>
    </source>
</evidence>
<evidence type="ECO:0000256" key="11">
    <source>
        <dbReference type="ARBA" id="ARBA00023098"/>
    </source>
</evidence>
<evidence type="ECO:0000256" key="3">
    <source>
        <dbReference type="ARBA" id="ARBA00005035"/>
    </source>
</evidence>
<dbReference type="PROSITE" id="PS00723">
    <property type="entry name" value="POLYPRENYL_SYNTHASE_1"/>
    <property type="match status" value="1"/>
</dbReference>
<dbReference type="Gene3D" id="1.10.600.10">
    <property type="entry name" value="Farnesyl Diphosphate Synthase"/>
    <property type="match status" value="1"/>
</dbReference>
<dbReference type="PANTHER" id="PTHR11525">
    <property type="entry name" value="FARNESYL-PYROPHOSPHATE SYNTHETASE"/>
    <property type="match status" value="1"/>
</dbReference>
<dbReference type="GO" id="GO:0005737">
    <property type="term" value="C:cytoplasm"/>
    <property type="evidence" value="ECO:0007669"/>
    <property type="project" value="TreeGrafter"/>
</dbReference>
<dbReference type="PANTHER" id="PTHR11525:SF0">
    <property type="entry name" value="FARNESYL PYROPHOSPHATE SYNTHASE"/>
    <property type="match status" value="1"/>
</dbReference>
<keyword evidence="9" id="KW-0479">Metal-binding</keyword>
<dbReference type="SUPFAM" id="SSF48576">
    <property type="entry name" value="Terpenoid synthases"/>
    <property type="match status" value="1"/>
</dbReference>